<accession>A0AAU7PI21</accession>
<reference evidence="1" key="1">
    <citation type="submission" date="2024-05" db="EMBL/GenBank/DDBJ databases">
        <authorList>
            <person name="Badawy S."/>
            <person name="Skurnik M."/>
        </authorList>
    </citation>
    <scope>NUCLEOTIDE SEQUENCE</scope>
</reference>
<evidence type="ECO:0000313" key="1">
    <source>
        <dbReference type="EMBL" id="XBS49539.1"/>
    </source>
</evidence>
<dbReference type="EMBL" id="PP777464">
    <property type="protein sequence ID" value="XBS49539.1"/>
    <property type="molecule type" value="Genomic_DNA"/>
</dbReference>
<organism evidence="1">
    <name type="scientific">Escherichia phage fEgEco12</name>
    <dbReference type="NCBI Taxonomy" id="3158837"/>
    <lineage>
        <taxon>Viruses</taxon>
        <taxon>Duplodnaviria</taxon>
        <taxon>Heunggongvirae</taxon>
        <taxon>Uroviricota</taxon>
        <taxon>Caudoviricetes</taxon>
    </lineage>
</organism>
<protein>
    <submittedName>
        <fullName evidence="1">Uncharacterized protein</fullName>
    </submittedName>
</protein>
<name>A0AAU7PI21_9CAUD</name>
<sequence>MTVPYVKIINNILDSWEDVITGKKNPMPVHALTGRLQFRTSNKTETFNNHDVHITIKSPVRIVIKKNQDDELTLSIGSDKIILSNLSEEEFFQRSTIIDMKDFTYESLVELNTRFNDIQERLRPILRKEEEAWNESVRKMQEMLKENINNLGKATMEFGKSFKLNFSKDRK</sequence>
<proteinExistence type="predicted"/>